<organism evidence="15 16">
    <name type="scientific">Cellulomonas humilata</name>
    <dbReference type="NCBI Taxonomy" id="144055"/>
    <lineage>
        <taxon>Bacteria</taxon>
        <taxon>Bacillati</taxon>
        <taxon>Actinomycetota</taxon>
        <taxon>Actinomycetes</taxon>
        <taxon>Micrococcales</taxon>
        <taxon>Cellulomonadaceae</taxon>
        <taxon>Cellulomonas</taxon>
    </lineage>
</organism>
<keyword evidence="6 11" id="KW-0648">Protein biosynthesis</keyword>
<gene>
    <name evidence="15" type="ORF">J2X26_001601</name>
</gene>
<dbReference type="Pfam" id="PF00133">
    <property type="entry name" value="tRNA-synt_1"/>
    <property type="match status" value="2"/>
</dbReference>
<comment type="caution">
    <text evidence="15">The sequence shown here is derived from an EMBL/GenBank/DDBJ whole genome shotgun (WGS) entry which is preliminary data.</text>
</comment>
<keyword evidence="8 11" id="KW-0030">Aminoacyl-tRNA synthetase</keyword>
<dbReference type="RefSeq" id="WP_307491272.1">
    <property type="nucleotide sequence ID" value="NZ_JAUSVB010000002.1"/>
</dbReference>
<feature type="domain" description="Methionyl/Valyl/Leucyl/Isoleucyl-tRNA synthetase anticodon-binding" evidence="13">
    <location>
        <begin position="445"/>
        <end position="578"/>
    </location>
</feature>
<feature type="domain" description="Aminoacyl-tRNA synthetase class Ia" evidence="12">
    <location>
        <begin position="281"/>
        <end position="402"/>
    </location>
</feature>
<keyword evidence="5 11" id="KW-0067">ATP-binding</keyword>
<evidence type="ECO:0000256" key="4">
    <source>
        <dbReference type="ARBA" id="ARBA00022741"/>
    </source>
</evidence>
<dbReference type="Proteomes" id="UP001239626">
    <property type="component" value="Unassembled WGS sequence"/>
</dbReference>
<evidence type="ECO:0000256" key="5">
    <source>
        <dbReference type="ARBA" id="ARBA00022840"/>
    </source>
</evidence>
<keyword evidence="2" id="KW-0963">Cytoplasm</keyword>
<dbReference type="GO" id="GO:0004832">
    <property type="term" value="F:valine-tRNA ligase activity"/>
    <property type="evidence" value="ECO:0007669"/>
    <property type="project" value="UniProtKB-EC"/>
</dbReference>
<reference evidence="15 16" key="1">
    <citation type="submission" date="2023-07" db="EMBL/GenBank/DDBJ databases">
        <title>Sorghum-associated microbial communities from plants grown in Nebraska, USA.</title>
        <authorList>
            <person name="Schachtman D."/>
        </authorList>
    </citation>
    <scope>NUCLEOTIDE SEQUENCE [LARGE SCALE GENOMIC DNA]</scope>
    <source>
        <strain evidence="15 16">BE332</strain>
    </source>
</reference>
<dbReference type="EMBL" id="JAUSVB010000002">
    <property type="protein sequence ID" value="MDQ0373290.1"/>
    <property type="molecule type" value="Genomic_DNA"/>
</dbReference>
<dbReference type="InterPro" id="IPR010978">
    <property type="entry name" value="tRNA-bd_arm"/>
</dbReference>
<dbReference type="SUPFAM" id="SSF46589">
    <property type="entry name" value="tRNA-binding arm"/>
    <property type="match status" value="1"/>
</dbReference>
<feature type="domain" description="Aminoacyl-tRNA synthetase class Ia" evidence="12">
    <location>
        <begin position="10"/>
        <end position="268"/>
    </location>
</feature>
<evidence type="ECO:0000256" key="9">
    <source>
        <dbReference type="ARBA" id="ARBA00029936"/>
    </source>
</evidence>
<evidence type="ECO:0000259" key="13">
    <source>
        <dbReference type="Pfam" id="PF08264"/>
    </source>
</evidence>
<sequence>MHTSTTFSDRYRGWEDAGAFTTSDTAGAPTWAMILPPPNITGDLHMGHAYEHTLSDALTRWQRMRGADTLWLPGLDHAAIATNALLERQLRAEGTSKDEIGRDEFTRRAWEWKARCTAGITHQMRQLGAGPDWSRLTFTLDDGPSRATRTAFTRLFDEGLIYRAERETLWCPGCATTLSDIEAIETAAGPTCSRCGTTLDLRTTPQWFLRTSVLAAAAARAITTGATLIEPADARRDYLRWAAGLDDWCLSRQLWWGHRIPIWYGPDGQARALASDDEIPDGWTQDPDTLDTWFSSALWPLSTLGWPDDTTDLRRFYPNDLLITGNDLIFFWALRMSLLCTHLTGKPPFRRMLLHGLIRDADGKKMSKSLGNSIDPLPLIAEHGPDTLRFALARKARPGADLLFRPEDLQGARGFLTKLRSITGLAGRFACSWRSARPAPSHLLDRWLLTRLDLTLAGAAAGYDAGDLARAADALATFAEDDLSGLYLEARKDALYGGDDGARDALSFALSALLLALHPMLPFTTEELAEDLGWSGIMDHLPCPAPAAPDHEAAAAGEQLRALRDAAREHRGRQGFAAAAWLPARAEGLTLWSELCRTARLTTGDPGRGTRISRWGATLTLPSMPALDEAQRRGLERRLDQARTQIATLSARLAQPAFLERAPAAAQAKARDDLAANELECERLIGLLVTTPNPARSLSGTHRPAP</sequence>
<dbReference type="InterPro" id="IPR019499">
    <property type="entry name" value="Val-tRNA_synth_tRNA-bd"/>
</dbReference>
<dbReference type="PANTHER" id="PTHR11946">
    <property type="entry name" value="VALYL-TRNA SYNTHETASES"/>
    <property type="match status" value="1"/>
</dbReference>
<feature type="domain" description="Valyl-tRNA synthetase tRNA-binding arm" evidence="14">
    <location>
        <begin position="630"/>
        <end position="684"/>
    </location>
</feature>
<dbReference type="PROSITE" id="PS00178">
    <property type="entry name" value="AA_TRNA_LIGASE_I"/>
    <property type="match status" value="1"/>
</dbReference>
<keyword evidence="4 11" id="KW-0547">Nucleotide-binding</keyword>
<dbReference type="Gene3D" id="1.10.287.380">
    <property type="entry name" value="Valyl-tRNA synthetase, C-terminal domain"/>
    <property type="match status" value="1"/>
</dbReference>
<proteinExistence type="inferred from homology"/>
<evidence type="ECO:0000259" key="12">
    <source>
        <dbReference type="Pfam" id="PF00133"/>
    </source>
</evidence>
<evidence type="ECO:0000256" key="8">
    <source>
        <dbReference type="ARBA" id="ARBA00023146"/>
    </source>
</evidence>
<evidence type="ECO:0000256" key="11">
    <source>
        <dbReference type="RuleBase" id="RU363035"/>
    </source>
</evidence>
<dbReference type="SUPFAM" id="SSF47323">
    <property type="entry name" value="Anticodon-binding domain of a subclass of class I aminoacyl-tRNA synthetases"/>
    <property type="match status" value="1"/>
</dbReference>
<dbReference type="InterPro" id="IPR001412">
    <property type="entry name" value="aa-tRNA-synth_I_CS"/>
</dbReference>
<evidence type="ECO:0000256" key="2">
    <source>
        <dbReference type="ARBA" id="ARBA00022490"/>
    </source>
</evidence>
<dbReference type="Gene3D" id="3.40.50.620">
    <property type="entry name" value="HUPs"/>
    <property type="match status" value="1"/>
</dbReference>
<dbReference type="SUPFAM" id="SSF52374">
    <property type="entry name" value="Nucleotidylyl transferase"/>
    <property type="match status" value="1"/>
</dbReference>
<keyword evidence="16" id="KW-1185">Reference proteome</keyword>
<dbReference type="InterPro" id="IPR009080">
    <property type="entry name" value="tRNAsynth_Ia_anticodon-bd"/>
</dbReference>
<evidence type="ECO:0000256" key="3">
    <source>
        <dbReference type="ARBA" id="ARBA00022598"/>
    </source>
</evidence>
<dbReference type="Pfam" id="PF08264">
    <property type="entry name" value="Anticodon_1"/>
    <property type="match status" value="1"/>
</dbReference>
<dbReference type="PANTHER" id="PTHR11946:SF93">
    <property type="entry name" value="VALINE--TRNA LIGASE, CHLOROPLASTIC_MITOCHONDRIAL 2"/>
    <property type="match status" value="1"/>
</dbReference>
<dbReference type="InterPro" id="IPR037118">
    <property type="entry name" value="Val-tRNA_synth_C_sf"/>
</dbReference>
<accession>A0ABU0EDE3</accession>
<dbReference type="CDD" id="cd00817">
    <property type="entry name" value="ValRS_core"/>
    <property type="match status" value="1"/>
</dbReference>
<dbReference type="Gene3D" id="1.10.730.10">
    <property type="entry name" value="Isoleucyl-tRNA Synthetase, Domain 1"/>
    <property type="match status" value="1"/>
</dbReference>
<evidence type="ECO:0000256" key="6">
    <source>
        <dbReference type="ARBA" id="ARBA00022917"/>
    </source>
</evidence>
<keyword evidence="7" id="KW-0175">Coiled coil</keyword>
<dbReference type="InterPro" id="IPR002303">
    <property type="entry name" value="Valyl-tRNA_ligase"/>
</dbReference>
<dbReference type="InterPro" id="IPR002300">
    <property type="entry name" value="aa-tRNA-synth_Ia"/>
</dbReference>
<dbReference type="EC" id="6.1.1.9" evidence="1"/>
<protein>
    <recommendedName>
        <fullName evidence="1">valine--tRNA ligase</fullName>
        <ecNumber evidence="1">6.1.1.9</ecNumber>
    </recommendedName>
    <alternativeName>
        <fullName evidence="9">Valyl-tRNA synthetase</fullName>
    </alternativeName>
</protein>
<evidence type="ECO:0000259" key="14">
    <source>
        <dbReference type="Pfam" id="PF10458"/>
    </source>
</evidence>
<evidence type="ECO:0000313" key="16">
    <source>
        <dbReference type="Proteomes" id="UP001239626"/>
    </source>
</evidence>
<evidence type="ECO:0000313" key="15">
    <source>
        <dbReference type="EMBL" id="MDQ0373290.1"/>
    </source>
</evidence>
<dbReference type="InterPro" id="IPR014729">
    <property type="entry name" value="Rossmann-like_a/b/a_fold"/>
</dbReference>
<dbReference type="InterPro" id="IPR013155">
    <property type="entry name" value="M/V/L/I-tRNA-synth_anticd-bd"/>
</dbReference>
<evidence type="ECO:0000256" key="10">
    <source>
        <dbReference type="ARBA" id="ARBA00047552"/>
    </source>
</evidence>
<evidence type="ECO:0000256" key="1">
    <source>
        <dbReference type="ARBA" id="ARBA00013169"/>
    </source>
</evidence>
<evidence type="ECO:0000256" key="7">
    <source>
        <dbReference type="ARBA" id="ARBA00023054"/>
    </source>
</evidence>
<keyword evidence="3 11" id="KW-0436">Ligase</keyword>
<comment type="catalytic activity">
    <reaction evidence="10">
        <text>tRNA(Val) + L-valine + ATP = L-valyl-tRNA(Val) + AMP + diphosphate</text>
        <dbReference type="Rhea" id="RHEA:10704"/>
        <dbReference type="Rhea" id="RHEA-COMP:9672"/>
        <dbReference type="Rhea" id="RHEA-COMP:9708"/>
        <dbReference type="ChEBI" id="CHEBI:30616"/>
        <dbReference type="ChEBI" id="CHEBI:33019"/>
        <dbReference type="ChEBI" id="CHEBI:57762"/>
        <dbReference type="ChEBI" id="CHEBI:78442"/>
        <dbReference type="ChEBI" id="CHEBI:78537"/>
        <dbReference type="ChEBI" id="CHEBI:456215"/>
        <dbReference type="EC" id="6.1.1.9"/>
    </reaction>
</comment>
<name>A0ABU0EDE3_9CELL</name>
<dbReference type="Pfam" id="PF10458">
    <property type="entry name" value="Val_tRNA-synt_C"/>
    <property type="match status" value="1"/>
</dbReference>
<comment type="similarity">
    <text evidence="11">Belongs to the class-I aminoacyl-tRNA synthetase family.</text>
</comment>